<dbReference type="Proteomes" id="UP000762676">
    <property type="component" value="Unassembled WGS sequence"/>
</dbReference>
<protein>
    <submittedName>
        <fullName evidence="1">Uncharacterized protein</fullName>
    </submittedName>
</protein>
<organism evidence="1 2">
    <name type="scientific">Elysia marginata</name>
    <dbReference type="NCBI Taxonomy" id="1093978"/>
    <lineage>
        <taxon>Eukaryota</taxon>
        <taxon>Metazoa</taxon>
        <taxon>Spiralia</taxon>
        <taxon>Lophotrochozoa</taxon>
        <taxon>Mollusca</taxon>
        <taxon>Gastropoda</taxon>
        <taxon>Heterobranchia</taxon>
        <taxon>Euthyneura</taxon>
        <taxon>Panpulmonata</taxon>
        <taxon>Sacoglossa</taxon>
        <taxon>Placobranchoidea</taxon>
        <taxon>Plakobranchidae</taxon>
        <taxon>Elysia</taxon>
    </lineage>
</organism>
<gene>
    <name evidence="1" type="ORF">ElyMa_006479700</name>
</gene>
<evidence type="ECO:0000313" key="1">
    <source>
        <dbReference type="EMBL" id="GFS03795.1"/>
    </source>
</evidence>
<accession>A0AAV4I171</accession>
<sequence length="86" mass="9545">MTGQLPSEGKAYQNIQGQIMAWIKGIIRRTIQARMANPIETRLHKHFAFVETVEGAMLTELTARTRLTQSGIDGDMKGIRSGECAL</sequence>
<dbReference type="AlphaFoldDB" id="A0AAV4I171"/>
<name>A0AAV4I171_9GAST</name>
<proteinExistence type="predicted"/>
<evidence type="ECO:0000313" key="2">
    <source>
        <dbReference type="Proteomes" id="UP000762676"/>
    </source>
</evidence>
<reference evidence="1 2" key="1">
    <citation type="journal article" date="2021" name="Elife">
        <title>Chloroplast acquisition without the gene transfer in kleptoplastic sea slugs, Plakobranchus ocellatus.</title>
        <authorList>
            <person name="Maeda T."/>
            <person name="Takahashi S."/>
            <person name="Yoshida T."/>
            <person name="Shimamura S."/>
            <person name="Takaki Y."/>
            <person name="Nagai Y."/>
            <person name="Toyoda A."/>
            <person name="Suzuki Y."/>
            <person name="Arimoto A."/>
            <person name="Ishii H."/>
            <person name="Satoh N."/>
            <person name="Nishiyama T."/>
            <person name="Hasebe M."/>
            <person name="Maruyama T."/>
            <person name="Minagawa J."/>
            <person name="Obokata J."/>
            <person name="Shigenobu S."/>
        </authorList>
    </citation>
    <scope>NUCLEOTIDE SEQUENCE [LARGE SCALE GENOMIC DNA]</scope>
</reference>
<dbReference type="EMBL" id="BMAT01013011">
    <property type="protein sequence ID" value="GFS03795.1"/>
    <property type="molecule type" value="Genomic_DNA"/>
</dbReference>
<keyword evidence="2" id="KW-1185">Reference proteome</keyword>
<comment type="caution">
    <text evidence="1">The sequence shown here is derived from an EMBL/GenBank/DDBJ whole genome shotgun (WGS) entry which is preliminary data.</text>
</comment>